<keyword evidence="3" id="KW-1185">Reference proteome</keyword>
<evidence type="ECO:0000313" key="3">
    <source>
        <dbReference type="Proteomes" id="UP000002247"/>
    </source>
</evidence>
<dbReference type="Proteomes" id="UP000002247">
    <property type="component" value="Chromosome"/>
</dbReference>
<dbReference type="InterPro" id="IPR038332">
    <property type="entry name" value="PPE_sf"/>
</dbReference>
<name>D6ZBI2_SEGRD</name>
<sequence>MFVNVEPEAISAAAATLEGLSMKLQAMVAAASPALQMIPPAGYEDVSVFASAQHMFNSDNFLMMAEQSILELQRLIIALNEHAMEYTAQDAGNAAVFGV</sequence>
<gene>
    <name evidence="2" type="ordered locus">Srot_2497</name>
</gene>
<protein>
    <submittedName>
        <fullName evidence="2">PE domain protein</fullName>
    </submittedName>
</protein>
<dbReference type="Pfam" id="PF00934">
    <property type="entry name" value="PE"/>
    <property type="match status" value="1"/>
</dbReference>
<dbReference type="EMBL" id="CP001958">
    <property type="protein sequence ID" value="ADG98934.1"/>
    <property type="molecule type" value="Genomic_DNA"/>
</dbReference>
<dbReference type="KEGG" id="srt:Srot_2497"/>
<evidence type="ECO:0000259" key="1">
    <source>
        <dbReference type="Pfam" id="PF00934"/>
    </source>
</evidence>
<dbReference type="SUPFAM" id="SSF140459">
    <property type="entry name" value="PE/PPE dimer-like"/>
    <property type="match status" value="1"/>
</dbReference>
<feature type="domain" description="PE" evidence="1">
    <location>
        <begin position="3"/>
        <end position="93"/>
    </location>
</feature>
<proteinExistence type="predicted"/>
<dbReference type="HOGENOM" id="CLU_2318505_0_0_11"/>
<dbReference type="AlphaFoldDB" id="D6ZBI2"/>
<accession>D6ZBI2</accession>
<dbReference type="InterPro" id="IPR000084">
    <property type="entry name" value="PE-PGRS_N"/>
</dbReference>
<evidence type="ECO:0000313" key="2">
    <source>
        <dbReference type="EMBL" id="ADG98934.1"/>
    </source>
</evidence>
<dbReference type="OrthoDB" id="9838719at2"/>
<reference evidence="2 3" key="1">
    <citation type="journal article" date="2010" name="Stand. Genomic Sci.">
        <title>Complete genome sequence of Segniliparus rotundus type strain (CDC 1076).</title>
        <authorList>
            <person name="Sikorski J."/>
            <person name="Lapidus A."/>
            <person name="Copeland A."/>
            <person name="Misra M."/>
            <person name="Glavina Del Rio T."/>
            <person name="Nolan M."/>
            <person name="Lucas S."/>
            <person name="Chen F."/>
            <person name="Tice H."/>
            <person name="Cheng J.F."/>
            <person name="Jando M."/>
            <person name="Schneider S."/>
            <person name="Bruce D."/>
            <person name="Goodwin L."/>
            <person name="Pitluck S."/>
            <person name="Liolios K."/>
            <person name="Mikhailova N."/>
            <person name="Pati A."/>
            <person name="Ivanova N."/>
            <person name="Mavromatis K."/>
            <person name="Chen A."/>
            <person name="Palaniappan K."/>
            <person name="Chertkov O."/>
            <person name="Land M."/>
            <person name="Hauser L."/>
            <person name="Chang Y.J."/>
            <person name="Jeffries C.D."/>
            <person name="Brettin T."/>
            <person name="Detter J.C."/>
            <person name="Han C."/>
            <person name="Rohde M."/>
            <person name="Goker M."/>
            <person name="Bristow J."/>
            <person name="Eisen J.A."/>
            <person name="Markowitz V."/>
            <person name="Hugenholtz P."/>
            <person name="Kyrpides N.C."/>
            <person name="Klenk H.P."/>
        </authorList>
    </citation>
    <scope>NUCLEOTIDE SEQUENCE [LARGE SCALE GENOMIC DNA]</scope>
    <source>
        <strain evidence="3">ATCC BAA-972 / CDC 1076 / CIP 108378 / DSM 44985 / JCM 13578</strain>
    </source>
</reference>
<organism evidence="2 3">
    <name type="scientific">Segniliparus rotundus (strain ATCC BAA-972 / CDC 1076 / CIP 108378 / DSM 44985 / JCM 13578)</name>
    <dbReference type="NCBI Taxonomy" id="640132"/>
    <lineage>
        <taxon>Bacteria</taxon>
        <taxon>Bacillati</taxon>
        <taxon>Actinomycetota</taxon>
        <taxon>Actinomycetes</taxon>
        <taxon>Mycobacteriales</taxon>
        <taxon>Segniliparaceae</taxon>
        <taxon>Segniliparus</taxon>
    </lineage>
</organism>
<dbReference type="Gene3D" id="1.10.287.850">
    <property type="entry name" value="HP0062-like domain"/>
    <property type="match status" value="1"/>
</dbReference>